<evidence type="ECO:0000256" key="1">
    <source>
        <dbReference type="SAM" id="Phobius"/>
    </source>
</evidence>
<dbReference type="EMBL" id="PDUG01000002">
    <property type="protein sequence ID" value="PIC48527.1"/>
    <property type="molecule type" value="Genomic_DNA"/>
</dbReference>
<protein>
    <submittedName>
        <fullName evidence="2">Uncharacterized protein</fullName>
    </submittedName>
</protein>
<evidence type="ECO:0000313" key="2">
    <source>
        <dbReference type="EMBL" id="PIC48527.1"/>
    </source>
</evidence>
<reference evidence="3" key="1">
    <citation type="submission" date="2017-10" db="EMBL/GenBank/DDBJ databases">
        <title>Rapid genome shrinkage in a self-fertile nematode reveals novel sperm competition proteins.</title>
        <authorList>
            <person name="Yin D."/>
            <person name="Schwarz E.M."/>
            <person name="Thomas C.G."/>
            <person name="Felde R.L."/>
            <person name="Korf I.F."/>
            <person name="Cutter A.D."/>
            <person name="Schartner C.M."/>
            <person name="Ralston E.J."/>
            <person name="Meyer B.J."/>
            <person name="Haag E.S."/>
        </authorList>
    </citation>
    <scope>NUCLEOTIDE SEQUENCE [LARGE SCALE GENOMIC DNA]</scope>
    <source>
        <strain evidence="3">JU1422</strain>
    </source>
</reference>
<proteinExistence type="predicted"/>
<keyword evidence="1" id="KW-1133">Transmembrane helix</keyword>
<accession>A0A2G5V9Y0</accession>
<organism evidence="2 3">
    <name type="scientific">Caenorhabditis nigoni</name>
    <dbReference type="NCBI Taxonomy" id="1611254"/>
    <lineage>
        <taxon>Eukaryota</taxon>
        <taxon>Metazoa</taxon>
        <taxon>Ecdysozoa</taxon>
        <taxon>Nematoda</taxon>
        <taxon>Chromadorea</taxon>
        <taxon>Rhabditida</taxon>
        <taxon>Rhabditina</taxon>
        <taxon>Rhabditomorpha</taxon>
        <taxon>Rhabditoidea</taxon>
        <taxon>Rhabditidae</taxon>
        <taxon>Peloderinae</taxon>
        <taxon>Caenorhabditis</taxon>
    </lineage>
</organism>
<keyword evidence="3" id="KW-1185">Reference proteome</keyword>
<name>A0A2G5V9Y0_9PELO</name>
<sequence length="127" mass="14826">MGSGRTPYFSESLLFSSIFLTIFSTGAVCYVPIYSSIFLNISLLLFESLDFKSCLLDKFRELFERTSPWSLALLWTKCQIFMFEQRQILEARALRKGLRRRGRLHDRHNLSKDLRNHSGDIGKQSVR</sequence>
<keyword evidence="1" id="KW-0472">Membrane</keyword>
<dbReference type="Proteomes" id="UP000230233">
    <property type="component" value="Chromosome II"/>
</dbReference>
<keyword evidence="1" id="KW-0812">Transmembrane</keyword>
<evidence type="ECO:0000313" key="3">
    <source>
        <dbReference type="Proteomes" id="UP000230233"/>
    </source>
</evidence>
<feature type="transmembrane region" description="Helical" evidence="1">
    <location>
        <begin position="12"/>
        <end position="33"/>
    </location>
</feature>
<gene>
    <name evidence="2" type="primary">Cnig_chr_II.g7466</name>
    <name evidence="2" type="ORF">B9Z55_007466</name>
</gene>
<dbReference type="AlphaFoldDB" id="A0A2G5V9Y0"/>
<comment type="caution">
    <text evidence="2">The sequence shown here is derived from an EMBL/GenBank/DDBJ whole genome shotgun (WGS) entry which is preliminary data.</text>
</comment>